<sequence length="455" mass="50536">MTRHFGVLGRVTLAAVMAVGGLLVAEPAPARAAPPNLGDFQLKPGPHAEDLPGRALRLDEQLPKLGVQNILEDANRIATESASSDTCNHGATNSLKHHGISYCFDDADDGWQYPEKVEWYPQGVTTVADAQADQLWGSKRAILITWYNKDVEQVKGVRVTFLDPDSLRYRHVLLAYPFTNDSGNATYMSLRTTQTAAGTSLHAGGIAWYGRYLYVADTAKGIRVFDTRYIFDLAAAENGDTKDKTQIGRQQGTFYGHGYRFVMPQVYNWVNTNTRQKCTGEGGSSFSFVGLDRSGIDHLTTGEYCNRGDVGDDPVRWGRVARWPLDGSSGRPKLTDGLWKADAAYRLPVPNVQGALSYNDKWYISRSRGDRENGLLYVTKKITSTTGTLEIESAHRADIGVEDLSHWPKSDGRPGRIWTVTEHPGKRMIYACDIEFLNDIDRDTEICGLWRNPPE</sequence>
<protein>
    <recommendedName>
        <fullName evidence="3">Secreted protein</fullName>
    </recommendedName>
</protein>
<comment type="caution">
    <text evidence="1">The sequence shown here is derived from an EMBL/GenBank/DDBJ whole genome shotgun (WGS) entry which is preliminary data.</text>
</comment>
<reference evidence="1" key="2">
    <citation type="submission" date="2020-09" db="EMBL/GenBank/DDBJ databases">
        <authorList>
            <person name="Sun Q."/>
            <person name="Zhou Y."/>
        </authorList>
    </citation>
    <scope>NUCLEOTIDE SEQUENCE</scope>
    <source>
        <strain evidence="1">CGMCC 4.5737</strain>
    </source>
</reference>
<evidence type="ECO:0000313" key="1">
    <source>
        <dbReference type="EMBL" id="GGM80342.1"/>
    </source>
</evidence>
<gene>
    <name evidence="1" type="ORF">GCM10012275_58730</name>
</gene>
<dbReference type="AlphaFoldDB" id="A0A8J3FY98"/>
<reference evidence="1" key="1">
    <citation type="journal article" date="2014" name="Int. J. Syst. Evol. Microbiol.">
        <title>Complete genome sequence of Corynebacterium casei LMG S-19264T (=DSM 44701T), isolated from a smear-ripened cheese.</title>
        <authorList>
            <consortium name="US DOE Joint Genome Institute (JGI-PGF)"/>
            <person name="Walter F."/>
            <person name="Albersmeier A."/>
            <person name="Kalinowski J."/>
            <person name="Ruckert C."/>
        </authorList>
    </citation>
    <scope>NUCLEOTIDE SEQUENCE</scope>
    <source>
        <strain evidence="1">CGMCC 4.5737</strain>
    </source>
</reference>
<evidence type="ECO:0008006" key="3">
    <source>
        <dbReference type="Google" id="ProtNLM"/>
    </source>
</evidence>
<organism evidence="1 2">
    <name type="scientific">Longimycelium tulufanense</name>
    <dbReference type="NCBI Taxonomy" id="907463"/>
    <lineage>
        <taxon>Bacteria</taxon>
        <taxon>Bacillati</taxon>
        <taxon>Actinomycetota</taxon>
        <taxon>Actinomycetes</taxon>
        <taxon>Pseudonocardiales</taxon>
        <taxon>Pseudonocardiaceae</taxon>
        <taxon>Longimycelium</taxon>
    </lineage>
</organism>
<proteinExistence type="predicted"/>
<accession>A0A8J3FY98</accession>
<dbReference type="EMBL" id="BMMK01000047">
    <property type="protein sequence ID" value="GGM80342.1"/>
    <property type="molecule type" value="Genomic_DNA"/>
</dbReference>
<dbReference type="Proteomes" id="UP000637578">
    <property type="component" value="Unassembled WGS sequence"/>
</dbReference>
<keyword evidence="2" id="KW-1185">Reference proteome</keyword>
<evidence type="ECO:0000313" key="2">
    <source>
        <dbReference type="Proteomes" id="UP000637578"/>
    </source>
</evidence>
<name>A0A8J3FY98_9PSEU</name>